<dbReference type="GO" id="GO:0016712">
    <property type="term" value="F:oxidoreductase activity, acting on paired donors, with incorporation or reduction of molecular oxygen, reduced flavin or flavoprotein as one donor, and incorporation of one atom of oxygen"/>
    <property type="evidence" value="ECO:0007669"/>
    <property type="project" value="UniProtKB-EC"/>
</dbReference>
<evidence type="ECO:0000313" key="15">
    <source>
        <dbReference type="EMBL" id="GBP96555.1"/>
    </source>
</evidence>
<dbReference type="GO" id="GO:0005506">
    <property type="term" value="F:iron ion binding"/>
    <property type="evidence" value="ECO:0007669"/>
    <property type="project" value="InterPro"/>
</dbReference>
<dbReference type="InterPro" id="IPR002402">
    <property type="entry name" value="Cyt_P450_E_grp-II"/>
</dbReference>
<comment type="catalytic activity">
    <reaction evidence="14">
        <text>an organic molecule + reduced [NADPH--hemoprotein reductase] + O2 = an alcohol + oxidized [NADPH--hemoprotein reductase] + H2O + H(+)</text>
        <dbReference type="Rhea" id="RHEA:17149"/>
        <dbReference type="Rhea" id="RHEA-COMP:11964"/>
        <dbReference type="Rhea" id="RHEA-COMP:11965"/>
        <dbReference type="ChEBI" id="CHEBI:15377"/>
        <dbReference type="ChEBI" id="CHEBI:15378"/>
        <dbReference type="ChEBI" id="CHEBI:15379"/>
        <dbReference type="ChEBI" id="CHEBI:30879"/>
        <dbReference type="ChEBI" id="CHEBI:57618"/>
        <dbReference type="ChEBI" id="CHEBI:58210"/>
        <dbReference type="ChEBI" id="CHEBI:142491"/>
        <dbReference type="EC" id="1.14.14.1"/>
    </reaction>
</comment>
<evidence type="ECO:0000256" key="4">
    <source>
        <dbReference type="ARBA" id="ARBA00010617"/>
    </source>
</evidence>
<dbReference type="GO" id="GO:0020037">
    <property type="term" value="F:heme binding"/>
    <property type="evidence" value="ECO:0007669"/>
    <property type="project" value="InterPro"/>
</dbReference>
<dbReference type="OrthoDB" id="2789670at2759"/>
<comment type="similarity">
    <text evidence="4">Belongs to the cytochrome P450 family.</text>
</comment>
<evidence type="ECO:0000256" key="11">
    <source>
        <dbReference type="ARBA" id="ARBA00023004"/>
    </source>
</evidence>
<dbReference type="InterPro" id="IPR036396">
    <property type="entry name" value="Cyt_P450_sf"/>
</dbReference>
<dbReference type="Proteomes" id="UP000299102">
    <property type="component" value="Unassembled WGS sequence"/>
</dbReference>
<dbReference type="PANTHER" id="PTHR24292">
    <property type="entry name" value="CYTOCHROME P450"/>
    <property type="match status" value="1"/>
</dbReference>
<dbReference type="PANTHER" id="PTHR24292:SF100">
    <property type="entry name" value="CYTOCHROME P450 6A16, ISOFORM B-RELATED"/>
    <property type="match status" value="1"/>
</dbReference>
<evidence type="ECO:0000256" key="1">
    <source>
        <dbReference type="ARBA" id="ARBA00001971"/>
    </source>
</evidence>
<evidence type="ECO:0000256" key="5">
    <source>
        <dbReference type="ARBA" id="ARBA00012109"/>
    </source>
</evidence>
<gene>
    <name evidence="15" type="primary">Cyp6a21</name>
    <name evidence="15" type="ORF">EVAR_101124_1</name>
</gene>
<evidence type="ECO:0000256" key="8">
    <source>
        <dbReference type="ARBA" id="ARBA00022824"/>
    </source>
</evidence>
<evidence type="ECO:0000256" key="13">
    <source>
        <dbReference type="ARBA" id="ARBA00023136"/>
    </source>
</evidence>
<dbReference type="InterPro" id="IPR050476">
    <property type="entry name" value="Insect_CytP450_Detox"/>
</dbReference>
<sequence length="119" mass="13576">MLFNLEGNKWRHMRNKLSPTFTSGKMKLMFPIIVSISEEFVQVFAQAAQVNEVVEVSDLMARFTTDVIGSCAFGLDISSLRDPDNKFRLMGRKSLVQQRYGRFGIAFRNSFPQLAKSYA</sequence>
<evidence type="ECO:0000256" key="2">
    <source>
        <dbReference type="ARBA" id="ARBA00004174"/>
    </source>
</evidence>
<dbReference type="EMBL" id="BGZK01002800">
    <property type="protein sequence ID" value="GBP96555.1"/>
    <property type="molecule type" value="Genomic_DNA"/>
</dbReference>
<dbReference type="EC" id="1.14.14.1" evidence="5"/>
<keyword evidence="6" id="KW-0349">Heme</keyword>
<keyword evidence="13" id="KW-0472">Membrane</keyword>
<keyword evidence="11" id="KW-0408">Iron</keyword>
<evidence type="ECO:0000256" key="12">
    <source>
        <dbReference type="ARBA" id="ARBA00023033"/>
    </source>
</evidence>
<organism evidence="15 16">
    <name type="scientific">Eumeta variegata</name>
    <name type="common">Bagworm moth</name>
    <name type="synonym">Eumeta japonica</name>
    <dbReference type="NCBI Taxonomy" id="151549"/>
    <lineage>
        <taxon>Eukaryota</taxon>
        <taxon>Metazoa</taxon>
        <taxon>Ecdysozoa</taxon>
        <taxon>Arthropoda</taxon>
        <taxon>Hexapoda</taxon>
        <taxon>Insecta</taxon>
        <taxon>Pterygota</taxon>
        <taxon>Neoptera</taxon>
        <taxon>Endopterygota</taxon>
        <taxon>Lepidoptera</taxon>
        <taxon>Glossata</taxon>
        <taxon>Ditrysia</taxon>
        <taxon>Tineoidea</taxon>
        <taxon>Psychidae</taxon>
        <taxon>Oiketicinae</taxon>
        <taxon>Eumeta</taxon>
    </lineage>
</organism>
<evidence type="ECO:0000256" key="10">
    <source>
        <dbReference type="ARBA" id="ARBA00023002"/>
    </source>
</evidence>
<keyword evidence="8" id="KW-0256">Endoplasmic reticulum</keyword>
<evidence type="ECO:0000256" key="3">
    <source>
        <dbReference type="ARBA" id="ARBA00004406"/>
    </source>
</evidence>
<dbReference type="PRINTS" id="PR00464">
    <property type="entry name" value="EP450II"/>
</dbReference>
<dbReference type="Gene3D" id="1.10.630.10">
    <property type="entry name" value="Cytochrome P450"/>
    <property type="match status" value="1"/>
</dbReference>
<name>A0A4C2AC33_EUMVA</name>
<evidence type="ECO:0000256" key="14">
    <source>
        <dbReference type="ARBA" id="ARBA00047827"/>
    </source>
</evidence>
<evidence type="ECO:0000313" key="16">
    <source>
        <dbReference type="Proteomes" id="UP000299102"/>
    </source>
</evidence>
<proteinExistence type="inferred from homology"/>
<dbReference type="Pfam" id="PF00067">
    <property type="entry name" value="p450"/>
    <property type="match status" value="1"/>
</dbReference>
<keyword evidence="9" id="KW-0492">Microsome</keyword>
<evidence type="ECO:0000256" key="7">
    <source>
        <dbReference type="ARBA" id="ARBA00022723"/>
    </source>
</evidence>
<comment type="caution">
    <text evidence="15">The sequence shown here is derived from an EMBL/GenBank/DDBJ whole genome shotgun (WGS) entry which is preliminary data.</text>
</comment>
<keyword evidence="16" id="KW-1185">Reference proteome</keyword>
<keyword evidence="7" id="KW-0479">Metal-binding</keyword>
<dbReference type="AlphaFoldDB" id="A0A4C2AC33"/>
<evidence type="ECO:0000256" key="6">
    <source>
        <dbReference type="ARBA" id="ARBA00022617"/>
    </source>
</evidence>
<keyword evidence="12" id="KW-0503">Monooxygenase</keyword>
<comment type="cofactor">
    <cofactor evidence="1">
        <name>heme</name>
        <dbReference type="ChEBI" id="CHEBI:30413"/>
    </cofactor>
</comment>
<accession>A0A4C2AC33</accession>
<evidence type="ECO:0000256" key="9">
    <source>
        <dbReference type="ARBA" id="ARBA00022848"/>
    </source>
</evidence>
<protein>
    <recommendedName>
        <fullName evidence="5">unspecific monooxygenase</fullName>
        <ecNumber evidence="5">1.14.14.1</ecNumber>
    </recommendedName>
</protein>
<dbReference type="STRING" id="151549.A0A4C2AC33"/>
<dbReference type="GO" id="GO:0005789">
    <property type="term" value="C:endoplasmic reticulum membrane"/>
    <property type="evidence" value="ECO:0007669"/>
    <property type="project" value="UniProtKB-SubCell"/>
</dbReference>
<keyword evidence="10" id="KW-0560">Oxidoreductase</keyword>
<reference evidence="15 16" key="1">
    <citation type="journal article" date="2019" name="Commun. Biol.">
        <title>The bagworm genome reveals a unique fibroin gene that provides high tensile strength.</title>
        <authorList>
            <person name="Kono N."/>
            <person name="Nakamura H."/>
            <person name="Ohtoshi R."/>
            <person name="Tomita M."/>
            <person name="Numata K."/>
            <person name="Arakawa K."/>
        </authorList>
    </citation>
    <scope>NUCLEOTIDE SEQUENCE [LARGE SCALE GENOMIC DNA]</scope>
</reference>
<comment type="subcellular location">
    <subcellularLocation>
        <location evidence="3">Endoplasmic reticulum membrane</location>
        <topology evidence="3">Peripheral membrane protein</topology>
    </subcellularLocation>
    <subcellularLocation>
        <location evidence="2">Microsome membrane</location>
        <topology evidence="2">Peripheral membrane protein</topology>
    </subcellularLocation>
</comment>
<dbReference type="SUPFAM" id="SSF48264">
    <property type="entry name" value="Cytochrome P450"/>
    <property type="match status" value="1"/>
</dbReference>
<dbReference type="InterPro" id="IPR001128">
    <property type="entry name" value="Cyt_P450"/>
</dbReference>